<reference evidence="2" key="1">
    <citation type="journal article" date="2022" name="bioRxiv">
        <title>Sequencing and chromosome-scale assembly of the giantPleurodeles waltlgenome.</title>
        <authorList>
            <person name="Brown T."/>
            <person name="Elewa A."/>
            <person name="Iarovenko S."/>
            <person name="Subramanian E."/>
            <person name="Araus A.J."/>
            <person name="Petzold A."/>
            <person name="Susuki M."/>
            <person name="Suzuki K.-i.T."/>
            <person name="Hayashi T."/>
            <person name="Toyoda A."/>
            <person name="Oliveira C."/>
            <person name="Osipova E."/>
            <person name="Leigh N.D."/>
            <person name="Simon A."/>
            <person name="Yun M.H."/>
        </authorList>
    </citation>
    <scope>NUCLEOTIDE SEQUENCE</scope>
    <source>
        <strain evidence="2">20211129_DDA</strain>
        <tissue evidence="2">Liver</tissue>
    </source>
</reference>
<gene>
    <name evidence="2" type="ORF">NDU88_006370</name>
</gene>
<accession>A0AAV7MFJ7</accession>
<dbReference type="AlphaFoldDB" id="A0AAV7MFJ7"/>
<comment type="caution">
    <text evidence="2">The sequence shown here is derived from an EMBL/GenBank/DDBJ whole genome shotgun (WGS) entry which is preliminary data.</text>
</comment>
<sequence length="93" mass="10337">MDAAPRPTPVKVSGADMTSRGRDCRAKVPPGTKSAAATRTRRANKLPVEWTGQQPSGDQERQKKGSWWKRCKERRCYRLQGTTDSVTAVLGQH</sequence>
<evidence type="ECO:0000313" key="3">
    <source>
        <dbReference type="Proteomes" id="UP001066276"/>
    </source>
</evidence>
<evidence type="ECO:0000313" key="2">
    <source>
        <dbReference type="EMBL" id="KAJ1101299.1"/>
    </source>
</evidence>
<feature type="region of interest" description="Disordered" evidence="1">
    <location>
        <begin position="1"/>
        <end position="65"/>
    </location>
</feature>
<name>A0AAV7MFJ7_PLEWA</name>
<evidence type="ECO:0000256" key="1">
    <source>
        <dbReference type="SAM" id="MobiDB-lite"/>
    </source>
</evidence>
<dbReference type="EMBL" id="JANPWB010000014">
    <property type="protein sequence ID" value="KAJ1101299.1"/>
    <property type="molecule type" value="Genomic_DNA"/>
</dbReference>
<dbReference type="Proteomes" id="UP001066276">
    <property type="component" value="Chromosome 10"/>
</dbReference>
<keyword evidence="3" id="KW-1185">Reference proteome</keyword>
<protein>
    <submittedName>
        <fullName evidence="2">Uncharacterized protein</fullName>
    </submittedName>
</protein>
<organism evidence="2 3">
    <name type="scientific">Pleurodeles waltl</name>
    <name type="common">Iberian ribbed newt</name>
    <dbReference type="NCBI Taxonomy" id="8319"/>
    <lineage>
        <taxon>Eukaryota</taxon>
        <taxon>Metazoa</taxon>
        <taxon>Chordata</taxon>
        <taxon>Craniata</taxon>
        <taxon>Vertebrata</taxon>
        <taxon>Euteleostomi</taxon>
        <taxon>Amphibia</taxon>
        <taxon>Batrachia</taxon>
        <taxon>Caudata</taxon>
        <taxon>Salamandroidea</taxon>
        <taxon>Salamandridae</taxon>
        <taxon>Pleurodelinae</taxon>
        <taxon>Pleurodeles</taxon>
    </lineage>
</organism>
<proteinExistence type="predicted"/>